<evidence type="ECO:0000256" key="3">
    <source>
        <dbReference type="ARBA" id="ARBA00022643"/>
    </source>
</evidence>
<organism evidence="7">
    <name type="scientific">Psilocybe cubensis</name>
    <name type="common">Psychedelic mushroom</name>
    <name type="synonym">Stropharia cubensis</name>
    <dbReference type="NCBI Taxonomy" id="181762"/>
    <lineage>
        <taxon>Eukaryota</taxon>
        <taxon>Fungi</taxon>
        <taxon>Dikarya</taxon>
        <taxon>Basidiomycota</taxon>
        <taxon>Agaricomycotina</taxon>
        <taxon>Agaricomycetes</taxon>
        <taxon>Agaricomycetidae</taxon>
        <taxon>Agaricales</taxon>
        <taxon>Agaricineae</taxon>
        <taxon>Strophariaceae</taxon>
        <taxon>Psilocybe</taxon>
    </lineage>
</organism>
<comment type="caution">
    <text evidence="7">The sequence shown here is derived from an EMBL/GenBank/DDBJ whole genome shotgun (WGS) entry which is preliminary data.</text>
</comment>
<evidence type="ECO:0000313" key="7">
    <source>
        <dbReference type="EMBL" id="KAG5163686.1"/>
    </source>
</evidence>
<evidence type="ECO:0000256" key="4">
    <source>
        <dbReference type="ARBA" id="ARBA00038054"/>
    </source>
</evidence>
<dbReference type="Gene3D" id="2.30.110.10">
    <property type="entry name" value="Electron Transport, Fmn-binding Protein, Chain A"/>
    <property type="match status" value="1"/>
</dbReference>
<dbReference type="OrthoDB" id="298012at2759"/>
<dbReference type="SUPFAM" id="SSF50475">
    <property type="entry name" value="FMN-binding split barrel"/>
    <property type="match status" value="1"/>
</dbReference>
<dbReference type="InterPro" id="IPR002563">
    <property type="entry name" value="Flavin_Rdtase-like_dom"/>
</dbReference>
<reference evidence="7" key="1">
    <citation type="submission" date="2021-02" db="EMBL/GenBank/DDBJ databases">
        <title>Psilocybe cubensis genome.</title>
        <authorList>
            <person name="Mckernan K.J."/>
            <person name="Crawford S."/>
            <person name="Trippe A."/>
            <person name="Kane L.T."/>
            <person name="Mclaughlin S."/>
        </authorList>
    </citation>
    <scope>NUCLEOTIDE SEQUENCE [LARGE SCALE GENOMIC DNA]</scope>
    <source>
        <strain evidence="7">MGC-MH-2018</strain>
    </source>
</reference>
<sequence length="329" mass="36363">MPVIALLPIRQSPHSSVFTEISFAYHCSYYFKEASFSLQKFVSLYCYLVTTMSSEELPAFEKNKGFKVCTSPNPEWTYGQRVEETPEGKAWVEGEKAGWTVVDTSKEETRRLYAIGIAGIVPRPIAFVSTVSKDGVENIAPFRRVSHWFNQVSPNPFVVSISCAHGGPKGAKDTLTNILNGAGFTINIISEPWVEQSNVCSTDAPIEISEWPLSGLTKAPSIHVKAPRVKESAFSMECELLQTVPVKDPNTDNTVSTLVLARVKYIHMRNDILDPVRGIPDLAKFKPMARMGGLTYATVSQGFALPRPPWDSLPEEAKQKFAGDATKQS</sequence>
<dbReference type="AlphaFoldDB" id="A0A8H8CFI2"/>
<dbReference type="EMBL" id="JAFIQS010000014">
    <property type="protein sequence ID" value="KAG5163686.1"/>
    <property type="molecule type" value="Genomic_DNA"/>
</dbReference>
<keyword evidence="2" id="KW-0285">Flavoprotein</keyword>
<dbReference type="SMART" id="SM00903">
    <property type="entry name" value="Flavin_Reduct"/>
    <property type="match status" value="1"/>
</dbReference>
<accession>A0A8H8CFI2</accession>
<name>A0A8H8CFI2_PSICU</name>
<comment type="cofactor">
    <cofactor evidence="1">
        <name>FMN</name>
        <dbReference type="ChEBI" id="CHEBI:58210"/>
    </cofactor>
</comment>
<comment type="similarity">
    <text evidence="4">Belongs to the flavoredoxin family.</text>
</comment>
<keyword evidence="3" id="KW-0288">FMN</keyword>
<feature type="region of interest" description="Disordered" evidence="5">
    <location>
        <begin position="307"/>
        <end position="329"/>
    </location>
</feature>
<dbReference type="PANTHER" id="PTHR33798">
    <property type="entry name" value="FLAVOPROTEIN OXYGENASE"/>
    <property type="match status" value="1"/>
</dbReference>
<dbReference type="InterPro" id="IPR012349">
    <property type="entry name" value="Split_barrel_FMN-bd"/>
</dbReference>
<dbReference type="Pfam" id="PF01613">
    <property type="entry name" value="Flavin_Reduct"/>
    <property type="match status" value="1"/>
</dbReference>
<evidence type="ECO:0000256" key="2">
    <source>
        <dbReference type="ARBA" id="ARBA00022630"/>
    </source>
</evidence>
<proteinExistence type="inferred from homology"/>
<feature type="domain" description="Flavin reductase like" evidence="6">
    <location>
        <begin position="118"/>
        <end position="281"/>
    </location>
</feature>
<dbReference type="GO" id="GO:0010181">
    <property type="term" value="F:FMN binding"/>
    <property type="evidence" value="ECO:0007669"/>
    <property type="project" value="InterPro"/>
</dbReference>
<gene>
    <name evidence="7" type="ORF">JR316_011472</name>
</gene>
<evidence type="ECO:0000256" key="1">
    <source>
        <dbReference type="ARBA" id="ARBA00001917"/>
    </source>
</evidence>
<protein>
    <recommendedName>
        <fullName evidence="6">Flavin reductase like domain-containing protein</fullName>
    </recommendedName>
</protein>
<evidence type="ECO:0000256" key="5">
    <source>
        <dbReference type="SAM" id="MobiDB-lite"/>
    </source>
</evidence>
<evidence type="ECO:0000259" key="6">
    <source>
        <dbReference type="SMART" id="SM00903"/>
    </source>
</evidence>
<dbReference type="PANTHER" id="PTHR33798:SF5">
    <property type="entry name" value="FLAVIN REDUCTASE LIKE DOMAIN-CONTAINING PROTEIN"/>
    <property type="match status" value="1"/>
</dbReference>